<dbReference type="Proteomes" id="UP000290809">
    <property type="component" value="Unassembled WGS sequence"/>
</dbReference>
<evidence type="ECO:0000256" key="1">
    <source>
        <dbReference type="SAM" id="Phobius"/>
    </source>
</evidence>
<name>A0A430QPZ4_SCHBO</name>
<keyword evidence="1" id="KW-0472">Membrane</keyword>
<feature type="transmembrane region" description="Helical" evidence="1">
    <location>
        <begin position="100"/>
        <end position="118"/>
    </location>
</feature>
<dbReference type="PANTHER" id="PTHR20765">
    <property type="entry name" value="SOLUTE CARRIER FAMILY 43 MEMBER 3-RELATED"/>
    <property type="match status" value="1"/>
</dbReference>
<feature type="transmembrane region" description="Helical" evidence="1">
    <location>
        <begin position="124"/>
        <end position="143"/>
    </location>
</feature>
<dbReference type="AlphaFoldDB" id="A0A430QPZ4"/>
<evidence type="ECO:0000313" key="3">
    <source>
        <dbReference type="Proteomes" id="UP000290809"/>
    </source>
</evidence>
<protein>
    <submittedName>
        <fullName evidence="2">MFS transporter, LAT3 family, solute carrier family 43, member 3</fullName>
    </submittedName>
</protein>
<dbReference type="InterPro" id="IPR036259">
    <property type="entry name" value="MFS_trans_sf"/>
</dbReference>
<dbReference type="PANTHER" id="PTHR20765:SF1">
    <property type="entry name" value="EQUILIBRATIVE NUCLEOBASE TRANSPORTER 1"/>
    <property type="match status" value="1"/>
</dbReference>
<feature type="transmembrane region" description="Helical" evidence="1">
    <location>
        <begin position="431"/>
        <end position="454"/>
    </location>
</feature>
<keyword evidence="3" id="KW-1185">Reference proteome</keyword>
<feature type="transmembrane region" description="Helical" evidence="1">
    <location>
        <begin position="21"/>
        <end position="41"/>
    </location>
</feature>
<keyword evidence="1" id="KW-0812">Transmembrane</keyword>
<feature type="transmembrane region" description="Helical" evidence="1">
    <location>
        <begin position="310"/>
        <end position="331"/>
    </location>
</feature>
<feature type="transmembrane region" description="Helical" evidence="1">
    <location>
        <begin position="398"/>
        <end position="425"/>
    </location>
</feature>
<feature type="transmembrane region" description="Helical" evidence="1">
    <location>
        <begin position="75"/>
        <end position="93"/>
    </location>
</feature>
<dbReference type="EMBL" id="QMKO01001484">
    <property type="protein sequence ID" value="RTG89762.1"/>
    <property type="molecule type" value="Genomic_DNA"/>
</dbReference>
<dbReference type="Pfam" id="PF07690">
    <property type="entry name" value="MFS_1"/>
    <property type="match status" value="1"/>
</dbReference>
<dbReference type="InterPro" id="IPR027197">
    <property type="entry name" value="SLC43A3"/>
</dbReference>
<dbReference type="Gene3D" id="1.20.1250.20">
    <property type="entry name" value="MFS general substrate transporter like domains"/>
    <property type="match status" value="1"/>
</dbReference>
<feature type="transmembrane region" description="Helical" evidence="1">
    <location>
        <begin position="461"/>
        <end position="484"/>
    </location>
</feature>
<organism evidence="2 3">
    <name type="scientific">Schistosoma bovis</name>
    <name type="common">Blood fluke</name>
    <dbReference type="NCBI Taxonomy" id="6184"/>
    <lineage>
        <taxon>Eukaryota</taxon>
        <taxon>Metazoa</taxon>
        <taxon>Spiralia</taxon>
        <taxon>Lophotrochozoa</taxon>
        <taxon>Platyhelminthes</taxon>
        <taxon>Trematoda</taxon>
        <taxon>Digenea</taxon>
        <taxon>Strigeidida</taxon>
        <taxon>Schistosomatoidea</taxon>
        <taxon>Schistosomatidae</taxon>
        <taxon>Schistosoma</taxon>
    </lineage>
</organism>
<feature type="transmembrane region" description="Helical" evidence="1">
    <location>
        <begin position="188"/>
        <end position="209"/>
    </location>
</feature>
<accession>A0A430QPZ4</accession>
<keyword evidence="1" id="KW-1133">Transmembrane helix</keyword>
<dbReference type="InterPro" id="IPR011701">
    <property type="entry name" value="MFS"/>
</dbReference>
<comment type="caution">
    <text evidence="2">The sequence shown here is derived from an EMBL/GenBank/DDBJ whole genome shotgun (WGS) entry which is preliminary data.</text>
</comment>
<reference evidence="2 3" key="1">
    <citation type="journal article" date="2019" name="PLoS Pathog.">
        <title>Genome sequence of the bovine parasite Schistosoma bovis Tanzania.</title>
        <authorList>
            <person name="Oey H."/>
            <person name="Zakrzewski M."/>
            <person name="Gobert G."/>
            <person name="Gravermann K."/>
            <person name="Stoye J."/>
            <person name="Jones M."/>
            <person name="Mcmanus D."/>
            <person name="Krause L."/>
        </authorList>
    </citation>
    <scope>NUCLEOTIDE SEQUENCE [LARGE SCALE GENOMIC DNA]</scope>
    <source>
        <strain evidence="2 3">TAN1997</strain>
    </source>
</reference>
<proteinExistence type="predicted"/>
<feature type="transmembrane region" description="Helical" evidence="1">
    <location>
        <begin position="490"/>
        <end position="512"/>
    </location>
</feature>
<feature type="transmembrane region" description="Helical" evidence="1">
    <location>
        <begin position="351"/>
        <end position="370"/>
    </location>
</feature>
<feature type="transmembrane region" description="Helical" evidence="1">
    <location>
        <begin position="155"/>
        <end position="176"/>
    </location>
</feature>
<sequence>MFYKFLSGAQLDNCFPSSIRRYVGLILCILDLFFFGGYHYGFNSLIGIYKSLGLFAYNCTQSGCMYNEDMFGISFNVWFVSHLCLITFAGIFMDRVGLRPLKLVSTLVYAAGTVMFAFTTGKVAPLFFTAGALVALSSICSLICNQQISSMFPHFRGICISLISGAFDSSTVVAYAVSKYHPYFSLQWSFISLSIGSFIMGLFIAMFILTMKSVDMKKFAKTEVTKSVFQSRVSKSLLLFNHYIVFIYLELFHSFTFVKLITTFYRAFVSYSKESCLEESSSVDVDKELSNVIDERFPTLRKCIFSASYALINLWITLGLFRFAIFLSQLYRQLVHLFPTDKKLVEHLLEVSSVFSMCGFFAAPVSGVIIDFSLRCSRDKVANILISNKFNVSNRKMYYNYICGLVPAMTIMSIFAVILSTMMFIPNTVAIYTAFVCLVIVRSLMFSAYVSYLLTGFPIRYFGTLNGISNVISGLFSLLQHIFLHTSGTVANSVSMAASIGLFITPFVLLMLRR</sequence>
<dbReference type="GO" id="GO:0022857">
    <property type="term" value="F:transmembrane transporter activity"/>
    <property type="evidence" value="ECO:0007669"/>
    <property type="project" value="InterPro"/>
</dbReference>
<evidence type="ECO:0000313" key="2">
    <source>
        <dbReference type="EMBL" id="RTG89762.1"/>
    </source>
</evidence>
<dbReference type="STRING" id="6184.A0A430QPZ4"/>
<gene>
    <name evidence="2" type="ORF">DC041_0009787</name>
</gene>
<dbReference type="SUPFAM" id="SSF103473">
    <property type="entry name" value="MFS general substrate transporter"/>
    <property type="match status" value="1"/>
</dbReference>